<dbReference type="AlphaFoldDB" id="A0A3A3ET91"/>
<reference evidence="2 3" key="1">
    <citation type="submission" date="2018-09" db="EMBL/GenBank/DDBJ databases">
        <title>Identification of marine bacteria producing industrial enzymes.</title>
        <authorList>
            <person name="Cheng T.H."/>
            <person name="Saidin J."/>
            <person name="Muhd D.D."/>
            <person name="Isa M.N.M."/>
            <person name="Bakar M.F.A."/>
            <person name="Ismail N."/>
        </authorList>
    </citation>
    <scope>NUCLEOTIDE SEQUENCE [LARGE SCALE GENOMIC DNA]</scope>
    <source>
        <strain evidence="2 3">MNAD 1.6</strain>
    </source>
</reference>
<proteinExistence type="predicted"/>
<protein>
    <recommendedName>
        <fullName evidence="1">DUF4935 domain-containing protein</fullName>
    </recommendedName>
</protein>
<dbReference type="InterPro" id="IPR032557">
    <property type="entry name" value="DUF4935"/>
</dbReference>
<comment type="caution">
    <text evidence="2">The sequence shown here is derived from an EMBL/GenBank/DDBJ whole genome shotgun (WGS) entry which is preliminary data.</text>
</comment>
<evidence type="ECO:0000313" key="2">
    <source>
        <dbReference type="EMBL" id="RJF37544.1"/>
    </source>
</evidence>
<dbReference type="EMBL" id="QYSE01000001">
    <property type="protein sequence ID" value="RJF37544.1"/>
    <property type="molecule type" value="Genomic_DNA"/>
</dbReference>
<feature type="domain" description="DUF4935" evidence="1">
    <location>
        <begin position="6"/>
        <end position="172"/>
    </location>
</feature>
<dbReference type="Pfam" id="PF16289">
    <property type="entry name" value="PIN_12"/>
    <property type="match status" value="1"/>
</dbReference>
<name>A0A3A3ET91_9GAMM</name>
<dbReference type="Proteomes" id="UP000265938">
    <property type="component" value="Unassembled WGS sequence"/>
</dbReference>
<accession>A0A3A3ET91</accession>
<organism evidence="2 3">
    <name type="scientific">Pseudoalteromonas gelatinilytica</name>
    <dbReference type="NCBI Taxonomy" id="1703256"/>
    <lineage>
        <taxon>Bacteria</taxon>
        <taxon>Pseudomonadati</taxon>
        <taxon>Pseudomonadota</taxon>
        <taxon>Gammaproteobacteria</taxon>
        <taxon>Alteromonadales</taxon>
        <taxon>Pseudoalteromonadaceae</taxon>
        <taxon>Pseudoalteromonas</taxon>
    </lineage>
</organism>
<gene>
    <name evidence="2" type="ORF">D4741_05585</name>
</gene>
<evidence type="ECO:0000259" key="1">
    <source>
        <dbReference type="Pfam" id="PF16289"/>
    </source>
</evidence>
<sequence length="351" mass="40450">METKNIFVDTQVFVQQGLKFENQQLRRLYELGKDERIRIFISEVVKQEVAGKFANKVHKALQSKKSMMKELEVLEELLPPELTSALEKCNESSLIEVSLSKWNAFIEGANVQVISPDNICNSELLSLYFSGSFPFSDGKKKSEFPDAISLLSLKSQVEDIGEKIYVISGDKDLKGFCDKQDEFIYINHLAEFFDIYNRSEERLSEVVHRLLERNEAWLLEALGDAFINCDFIYENDYEADVENPVLKYIDIVETNIITVDSRRAEISILAEVGMQADICGPDYDNAMWDSEEKEYIVFDSYKVTREFDSVYSMSFVILLDEKLENITTLGDFSVDEGTTISLHYDDYSWQK</sequence>
<evidence type="ECO:0000313" key="3">
    <source>
        <dbReference type="Proteomes" id="UP000265938"/>
    </source>
</evidence>
<dbReference type="RefSeq" id="WP_119852287.1">
    <property type="nucleotide sequence ID" value="NZ_QYSE01000001.1"/>
</dbReference>